<dbReference type="Proteomes" id="UP000681720">
    <property type="component" value="Unassembled WGS sequence"/>
</dbReference>
<proteinExistence type="predicted"/>
<dbReference type="EMBL" id="CAJOBJ010381537">
    <property type="protein sequence ID" value="CAF5227603.1"/>
    <property type="molecule type" value="Genomic_DNA"/>
</dbReference>
<dbReference type="Gene3D" id="1.10.3480.20">
    <property type="match status" value="1"/>
</dbReference>
<dbReference type="EMBL" id="CAJOBJ010381535">
    <property type="protein sequence ID" value="CAF5227601.1"/>
    <property type="molecule type" value="Genomic_DNA"/>
</dbReference>
<accession>A0A8S3KGK0</accession>
<protein>
    <submittedName>
        <fullName evidence="3">Uncharacterized protein</fullName>
    </submittedName>
</protein>
<feature type="non-terminal residue" evidence="3">
    <location>
        <position position="53"/>
    </location>
</feature>
<dbReference type="AlphaFoldDB" id="A0A8S3KGK0"/>
<dbReference type="Proteomes" id="UP000676336">
    <property type="component" value="Unassembled WGS sequence"/>
</dbReference>
<gene>
    <name evidence="2" type="ORF">GIL414_LOCUS87719</name>
    <name evidence="3" type="ORF">GIL414_LOCUS87721</name>
    <name evidence="1" type="ORF">SMN809_LOCUS84161</name>
</gene>
<reference evidence="3" key="1">
    <citation type="submission" date="2021-02" db="EMBL/GenBank/DDBJ databases">
        <authorList>
            <person name="Nowell W R."/>
        </authorList>
    </citation>
    <scope>NUCLEOTIDE SEQUENCE</scope>
</reference>
<comment type="caution">
    <text evidence="3">The sequence shown here is derived from an EMBL/GenBank/DDBJ whole genome shotgun (WGS) entry which is preliminary data.</text>
</comment>
<sequence length="53" mass="6108">MLEALTPGINDQTLSPQDRFNIQADVFALARAGRRGYVDYLKLLRQAYKHEEN</sequence>
<evidence type="ECO:0000313" key="1">
    <source>
        <dbReference type="EMBL" id="CAF5225161.1"/>
    </source>
</evidence>
<dbReference type="EMBL" id="CAJOBI010358673">
    <property type="protein sequence ID" value="CAF5225161.1"/>
    <property type="molecule type" value="Genomic_DNA"/>
</dbReference>
<name>A0A8S3KGK0_9BILA</name>
<organism evidence="3 4">
    <name type="scientific">Rotaria magnacalcarata</name>
    <dbReference type="NCBI Taxonomy" id="392030"/>
    <lineage>
        <taxon>Eukaryota</taxon>
        <taxon>Metazoa</taxon>
        <taxon>Spiralia</taxon>
        <taxon>Gnathifera</taxon>
        <taxon>Rotifera</taxon>
        <taxon>Eurotatoria</taxon>
        <taxon>Bdelloidea</taxon>
        <taxon>Philodinida</taxon>
        <taxon>Philodinidae</taxon>
        <taxon>Rotaria</taxon>
    </lineage>
</organism>
<evidence type="ECO:0000313" key="3">
    <source>
        <dbReference type="EMBL" id="CAF5227603.1"/>
    </source>
</evidence>
<evidence type="ECO:0000313" key="4">
    <source>
        <dbReference type="Proteomes" id="UP000681720"/>
    </source>
</evidence>
<evidence type="ECO:0000313" key="2">
    <source>
        <dbReference type="EMBL" id="CAF5227601.1"/>
    </source>
</evidence>